<feature type="non-terminal residue" evidence="1">
    <location>
        <position position="74"/>
    </location>
</feature>
<sequence>MAKILPVSALLSSPDSLVVSPSSVTRIFTSIHETNMKKRVILALTFVEPTDYNKIQHNDIIEIVAWTPLLVART</sequence>
<dbReference type="EMBL" id="JANBPK010001060">
    <property type="protein sequence ID" value="KAJ2926447.1"/>
    <property type="molecule type" value="Genomic_DNA"/>
</dbReference>
<evidence type="ECO:0000313" key="2">
    <source>
        <dbReference type="Proteomes" id="UP001140091"/>
    </source>
</evidence>
<proteinExistence type="predicted"/>
<accession>A0A9W8J1A3</accession>
<name>A0A9W8J1A3_9AGAR</name>
<evidence type="ECO:0000313" key="1">
    <source>
        <dbReference type="EMBL" id="KAJ2926447.1"/>
    </source>
</evidence>
<dbReference type="Proteomes" id="UP001140091">
    <property type="component" value="Unassembled WGS sequence"/>
</dbReference>
<organism evidence="1 2">
    <name type="scientific">Candolleomyces eurysporus</name>
    <dbReference type="NCBI Taxonomy" id="2828524"/>
    <lineage>
        <taxon>Eukaryota</taxon>
        <taxon>Fungi</taxon>
        <taxon>Dikarya</taxon>
        <taxon>Basidiomycota</taxon>
        <taxon>Agaricomycotina</taxon>
        <taxon>Agaricomycetes</taxon>
        <taxon>Agaricomycetidae</taxon>
        <taxon>Agaricales</taxon>
        <taxon>Agaricineae</taxon>
        <taxon>Psathyrellaceae</taxon>
        <taxon>Candolleomyces</taxon>
    </lineage>
</organism>
<protein>
    <submittedName>
        <fullName evidence="1">Uncharacterized protein</fullName>
    </submittedName>
</protein>
<comment type="caution">
    <text evidence="1">The sequence shown here is derived from an EMBL/GenBank/DDBJ whole genome shotgun (WGS) entry which is preliminary data.</text>
</comment>
<dbReference type="OrthoDB" id="2224430at2759"/>
<reference evidence="1" key="1">
    <citation type="submission" date="2022-06" db="EMBL/GenBank/DDBJ databases">
        <title>Genome Sequence of Candolleomyces eurysporus.</title>
        <authorList>
            <person name="Buettner E."/>
        </authorList>
    </citation>
    <scope>NUCLEOTIDE SEQUENCE</scope>
    <source>
        <strain evidence="1">VTCC 930004</strain>
    </source>
</reference>
<gene>
    <name evidence="1" type="ORF">H1R20_g10644</name>
</gene>
<dbReference type="AlphaFoldDB" id="A0A9W8J1A3"/>
<keyword evidence="2" id="KW-1185">Reference proteome</keyword>